<dbReference type="OrthoDB" id="4461173at2"/>
<reference evidence="2" key="1">
    <citation type="journal article" date="2019" name="Emerg. Microbes Infect.">
        <title>Comprehensive subspecies identification of 175 nontuberculous mycobacteria species based on 7547 genomic profiles.</title>
        <authorList>
            <person name="Matsumoto Y."/>
            <person name="Kinjo T."/>
            <person name="Motooka D."/>
            <person name="Nabeya D."/>
            <person name="Jung N."/>
            <person name="Uechi K."/>
            <person name="Horii T."/>
            <person name="Iida T."/>
            <person name="Fujita J."/>
            <person name="Nakamura S."/>
        </authorList>
    </citation>
    <scope>NUCLEOTIDE SEQUENCE [LARGE SCALE GENOMIC DNA]</scope>
    <source>
        <strain evidence="2">JCM 13671</strain>
    </source>
</reference>
<dbReference type="SUPFAM" id="SSF52266">
    <property type="entry name" value="SGNH hydrolase"/>
    <property type="match status" value="1"/>
</dbReference>
<dbReference type="PANTHER" id="PTHR43784">
    <property type="entry name" value="GDSL-LIKE LIPASE/ACYLHYDROLASE, PUTATIVE (AFU_ORTHOLOGUE AFUA_2G00820)-RELATED"/>
    <property type="match status" value="1"/>
</dbReference>
<dbReference type="AlphaFoldDB" id="A0A7I7XZS4"/>
<protein>
    <recommendedName>
        <fullName evidence="1">SGNH hydrolase-type esterase domain-containing protein</fullName>
    </recommendedName>
</protein>
<dbReference type="InterPro" id="IPR008265">
    <property type="entry name" value="Lipase_GDSL_AS"/>
</dbReference>
<dbReference type="InterPro" id="IPR036514">
    <property type="entry name" value="SGNH_hydro_sf"/>
</dbReference>
<dbReference type="PANTHER" id="PTHR43784:SF2">
    <property type="entry name" value="GDSL-LIKE LIPASE_ACYLHYDROLASE, PUTATIVE (AFU_ORTHOLOGUE AFUA_2G00820)-RELATED"/>
    <property type="match status" value="1"/>
</dbReference>
<dbReference type="Pfam" id="PF13472">
    <property type="entry name" value="Lipase_GDSL_2"/>
    <property type="match status" value="1"/>
</dbReference>
<proteinExistence type="predicted"/>
<reference evidence="2" key="2">
    <citation type="submission" date="2020-02" db="EMBL/GenBank/DDBJ databases">
        <authorList>
            <person name="Matsumoto Y."/>
            <person name="Motooka D."/>
            <person name="Nakamura S."/>
        </authorList>
    </citation>
    <scope>NUCLEOTIDE SEQUENCE</scope>
    <source>
        <strain evidence="2">JCM 13671</strain>
    </source>
</reference>
<dbReference type="Proteomes" id="UP000466931">
    <property type="component" value="Chromosome"/>
</dbReference>
<dbReference type="GO" id="GO:0016298">
    <property type="term" value="F:lipase activity"/>
    <property type="evidence" value="ECO:0007669"/>
    <property type="project" value="InterPro"/>
</dbReference>
<dbReference type="InterPro" id="IPR013830">
    <property type="entry name" value="SGNH_hydro"/>
</dbReference>
<keyword evidence="3" id="KW-1185">Reference proteome</keyword>
<dbReference type="PROSITE" id="PS01098">
    <property type="entry name" value="LIPASE_GDSL_SER"/>
    <property type="match status" value="1"/>
</dbReference>
<feature type="domain" description="SGNH hydrolase-type esterase" evidence="1">
    <location>
        <begin position="43"/>
        <end position="192"/>
    </location>
</feature>
<evidence type="ECO:0000313" key="3">
    <source>
        <dbReference type="Proteomes" id="UP000466931"/>
    </source>
</evidence>
<dbReference type="RefSeq" id="WP_085148882.1">
    <property type="nucleotide sequence ID" value="NZ_AP022612.1"/>
</dbReference>
<gene>
    <name evidence="2" type="ORF">MCNF_34730</name>
</gene>
<sequence length="217" mass="22726">MSPRGVWGALLAAVLVSQTVGASVFVLTQQDRPAQPREVSVAVIGDSLTAGGLNRVVWPTLLAARTGWSVANFALPDAGFVADGRGGHAFTYQVDRARAMHPRVVLFMTGGADNGLPEMDAVRMGALDAINKVITAGERALVIGPTWYESPVPEQVRRVSAAVAKASAEVGAPFLDALDPPWLTPQLMHPDASGPTDAGQSVIADKVAAWLRTEVPA</sequence>
<dbReference type="GO" id="GO:0006629">
    <property type="term" value="P:lipid metabolic process"/>
    <property type="evidence" value="ECO:0007669"/>
    <property type="project" value="InterPro"/>
</dbReference>
<dbReference type="Gene3D" id="3.40.50.1110">
    <property type="entry name" value="SGNH hydrolase"/>
    <property type="match status" value="1"/>
</dbReference>
<name>A0A7I7XZS4_9MYCO</name>
<evidence type="ECO:0000313" key="2">
    <source>
        <dbReference type="EMBL" id="BBZ34868.1"/>
    </source>
</evidence>
<accession>A0A7I7XZS4</accession>
<organism evidence="2 3">
    <name type="scientific">Mycolicibacterium confluentis</name>
    <dbReference type="NCBI Taxonomy" id="28047"/>
    <lineage>
        <taxon>Bacteria</taxon>
        <taxon>Bacillati</taxon>
        <taxon>Actinomycetota</taxon>
        <taxon>Actinomycetes</taxon>
        <taxon>Mycobacteriales</taxon>
        <taxon>Mycobacteriaceae</taxon>
        <taxon>Mycolicibacterium</taxon>
    </lineage>
</organism>
<evidence type="ECO:0000259" key="1">
    <source>
        <dbReference type="Pfam" id="PF13472"/>
    </source>
</evidence>
<dbReference type="EMBL" id="AP022612">
    <property type="protein sequence ID" value="BBZ34868.1"/>
    <property type="molecule type" value="Genomic_DNA"/>
</dbReference>
<dbReference type="InterPro" id="IPR053140">
    <property type="entry name" value="GDSL_Rv0518-like"/>
</dbReference>